<comment type="caution">
    <text evidence="4">The sequence shown here is derived from an EMBL/GenBank/DDBJ whole genome shotgun (WGS) entry which is preliminary data.</text>
</comment>
<keyword evidence="2" id="KW-1015">Disulfide bond</keyword>
<dbReference type="PANTHER" id="PTHR14002">
    <property type="entry name" value="ENDOGLIN/TGF-BETA RECEPTOR TYPE III"/>
    <property type="match status" value="1"/>
</dbReference>
<dbReference type="Gene3D" id="2.60.40.4100">
    <property type="entry name" value="Zona pellucida, ZP-C domain"/>
    <property type="match status" value="1"/>
</dbReference>
<evidence type="ECO:0000259" key="3">
    <source>
        <dbReference type="PROSITE" id="PS51034"/>
    </source>
</evidence>
<feature type="non-terminal residue" evidence="4">
    <location>
        <position position="114"/>
    </location>
</feature>
<sequence length="114" mass="13060">PYYIDLNQTLFAQVRLRSTDSNLLVFGDTCIASPQPDFGSLTYNLIRSGCSKDDTVVTYRTLEHYGRFKFNTFRFLRSFPSVYLQCDILICDSNNANSRCTEGCTSRQKRDISS</sequence>
<dbReference type="InterPro" id="IPR001507">
    <property type="entry name" value="ZP_dom"/>
</dbReference>
<dbReference type="PANTHER" id="PTHR14002:SF27">
    <property type="entry name" value="CUB AND ZONA PELLUCIDA-LIKE DOMAIN-CONTAINING PROTEIN 1"/>
    <property type="match status" value="1"/>
</dbReference>
<organism evidence="4 5">
    <name type="scientific">Aramus guarauna</name>
    <name type="common">Limpkin</name>
    <name type="synonym">Scolopax guarauna</name>
    <dbReference type="NCBI Taxonomy" id="54356"/>
    <lineage>
        <taxon>Eukaryota</taxon>
        <taxon>Metazoa</taxon>
        <taxon>Chordata</taxon>
        <taxon>Craniata</taxon>
        <taxon>Vertebrata</taxon>
        <taxon>Euteleostomi</taxon>
        <taxon>Archelosauria</taxon>
        <taxon>Archosauria</taxon>
        <taxon>Dinosauria</taxon>
        <taxon>Saurischia</taxon>
        <taxon>Theropoda</taxon>
        <taxon>Coelurosauria</taxon>
        <taxon>Aves</taxon>
        <taxon>Neognathae</taxon>
        <taxon>Neoaves</taxon>
        <taxon>Gruiformes</taxon>
        <taxon>Aramidae</taxon>
        <taxon>Aramus</taxon>
    </lineage>
</organism>
<proteinExistence type="predicted"/>
<dbReference type="Proteomes" id="UP000567570">
    <property type="component" value="Unassembled WGS sequence"/>
</dbReference>
<gene>
    <name evidence="4" type="primary">Cuzd1</name>
    <name evidence="4" type="ORF">ARAGUA_R00112</name>
</gene>
<keyword evidence="1" id="KW-0732">Signal</keyword>
<keyword evidence="5" id="KW-1185">Reference proteome</keyword>
<accession>A0A7L1TK24</accession>
<dbReference type="EMBL" id="VXBL01010544">
    <property type="protein sequence ID" value="NXO61059.1"/>
    <property type="molecule type" value="Genomic_DNA"/>
</dbReference>
<evidence type="ECO:0000313" key="5">
    <source>
        <dbReference type="Proteomes" id="UP000567570"/>
    </source>
</evidence>
<name>A0A7L1TK24_ARAGA</name>
<protein>
    <submittedName>
        <fullName evidence="4">CUZD1 protein</fullName>
    </submittedName>
</protein>
<evidence type="ECO:0000256" key="1">
    <source>
        <dbReference type="ARBA" id="ARBA00022729"/>
    </source>
</evidence>
<dbReference type="Pfam" id="PF00100">
    <property type="entry name" value="Zona_pellucida"/>
    <property type="match status" value="1"/>
</dbReference>
<feature type="domain" description="ZP" evidence="3">
    <location>
        <begin position="1"/>
        <end position="107"/>
    </location>
</feature>
<evidence type="ECO:0000256" key="2">
    <source>
        <dbReference type="ARBA" id="ARBA00023157"/>
    </source>
</evidence>
<reference evidence="4 5" key="1">
    <citation type="submission" date="2019-09" db="EMBL/GenBank/DDBJ databases">
        <title>Bird 10,000 Genomes (B10K) Project - Family phase.</title>
        <authorList>
            <person name="Zhang G."/>
        </authorList>
    </citation>
    <scope>NUCLEOTIDE SEQUENCE [LARGE SCALE GENOMIC DNA]</scope>
    <source>
        <strain evidence="4">B10K-DU-002-11</strain>
        <tissue evidence="4">Muscle</tissue>
    </source>
</reference>
<dbReference type="PROSITE" id="PS51034">
    <property type="entry name" value="ZP_2"/>
    <property type="match status" value="1"/>
</dbReference>
<dbReference type="AlphaFoldDB" id="A0A7L1TK24"/>
<dbReference type="InterPro" id="IPR042235">
    <property type="entry name" value="ZP-C_dom"/>
</dbReference>
<dbReference type="InterPro" id="IPR055355">
    <property type="entry name" value="ZP-C"/>
</dbReference>
<dbReference type="FunFam" id="2.60.40.4100:FF:000005">
    <property type="entry name" value="Deleted in malignant brain tumors 1"/>
    <property type="match status" value="1"/>
</dbReference>
<evidence type="ECO:0000313" key="4">
    <source>
        <dbReference type="EMBL" id="NXO61059.1"/>
    </source>
</evidence>
<feature type="non-terminal residue" evidence="4">
    <location>
        <position position="1"/>
    </location>
</feature>